<keyword evidence="6" id="KW-0560">Oxidoreductase</keyword>
<dbReference type="AlphaFoldDB" id="A0A5C3QHM4"/>
<organism evidence="10 11">
    <name type="scientific">Pterulicium gracile</name>
    <dbReference type="NCBI Taxonomy" id="1884261"/>
    <lineage>
        <taxon>Eukaryota</taxon>
        <taxon>Fungi</taxon>
        <taxon>Dikarya</taxon>
        <taxon>Basidiomycota</taxon>
        <taxon>Agaricomycotina</taxon>
        <taxon>Agaricomycetes</taxon>
        <taxon>Agaricomycetidae</taxon>
        <taxon>Agaricales</taxon>
        <taxon>Pleurotineae</taxon>
        <taxon>Pterulaceae</taxon>
        <taxon>Pterulicium</taxon>
    </lineage>
</organism>
<dbReference type="PANTHER" id="PTHR46300">
    <property type="entry name" value="P450, PUTATIVE (EUROFUNG)-RELATED-RELATED"/>
    <property type="match status" value="1"/>
</dbReference>
<evidence type="ECO:0000256" key="2">
    <source>
        <dbReference type="ARBA" id="ARBA00005179"/>
    </source>
</evidence>
<evidence type="ECO:0000256" key="7">
    <source>
        <dbReference type="ARBA" id="ARBA00023004"/>
    </source>
</evidence>
<dbReference type="GO" id="GO:0020037">
    <property type="term" value="F:heme binding"/>
    <property type="evidence" value="ECO:0007669"/>
    <property type="project" value="InterPro"/>
</dbReference>
<dbReference type="InterPro" id="IPR050364">
    <property type="entry name" value="Cytochrome_P450_fung"/>
</dbReference>
<dbReference type="GO" id="GO:0016705">
    <property type="term" value="F:oxidoreductase activity, acting on paired donors, with incorporation or reduction of molecular oxygen"/>
    <property type="evidence" value="ECO:0007669"/>
    <property type="project" value="InterPro"/>
</dbReference>
<evidence type="ECO:0000313" key="11">
    <source>
        <dbReference type="Proteomes" id="UP000305067"/>
    </source>
</evidence>
<evidence type="ECO:0000256" key="3">
    <source>
        <dbReference type="ARBA" id="ARBA00010617"/>
    </source>
</evidence>
<keyword evidence="4 9" id="KW-0349">Heme</keyword>
<keyword evidence="8" id="KW-0503">Monooxygenase</keyword>
<gene>
    <name evidence="10" type="ORF">BDV98DRAFT_607303</name>
</gene>
<dbReference type="InterPro" id="IPR001128">
    <property type="entry name" value="Cyt_P450"/>
</dbReference>
<protein>
    <submittedName>
        <fullName evidence="10">Cytochrome P450</fullName>
    </submittedName>
</protein>
<evidence type="ECO:0000256" key="9">
    <source>
        <dbReference type="PIRSR" id="PIRSR602401-1"/>
    </source>
</evidence>
<keyword evidence="11" id="KW-1185">Reference proteome</keyword>
<keyword evidence="7 9" id="KW-0408">Iron</keyword>
<evidence type="ECO:0000256" key="6">
    <source>
        <dbReference type="ARBA" id="ARBA00023002"/>
    </source>
</evidence>
<evidence type="ECO:0000256" key="8">
    <source>
        <dbReference type="ARBA" id="ARBA00023033"/>
    </source>
</evidence>
<dbReference type="CDD" id="cd11065">
    <property type="entry name" value="CYP64-like"/>
    <property type="match status" value="1"/>
</dbReference>
<dbReference type="Proteomes" id="UP000305067">
    <property type="component" value="Unassembled WGS sequence"/>
</dbReference>
<comment type="similarity">
    <text evidence="3">Belongs to the cytochrome P450 family.</text>
</comment>
<dbReference type="OrthoDB" id="2789670at2759"/>
<sequence>MKLIESKQIRSTYSALARRYGDIFHLSALGQHTVVINTLEVAEELFSRRSHIYSDRIENPMLNLMGWGRTAAVFLPYGEIWRAHRRLFQQGFSTSVIRTSCHHILSEKIHRFLCNLLDDPEDFLHHVELMLGAVVLKYVYGRDIDVSAREDVLFSAATRSARAAGEAVMPGRWLVNSLPALQFLPEWFPGCYFRSVAREVKECVKQIIDGGYEEALRCMETDSFVKTLEATKTRHDTGQIARKVCGTAYAAAAETSRTTLATFFLLMREHPEVQRRAQQEMTEVIGANRLPDFSDRAALPYVQAVYLEVMRWMPALPFAVPHTTSEDDVYMGYYIPKGSMVIGNIWAMLNDENKYPDPRAFKPERFLTPEGKLLAKDTDINSILAYGFGRRLCPGRHFADAFVWHVMASVLAGFNIGSSKENDSQGKDGLEDVFNEGLVSHTAPFECSIAPRTLEVADLIRNQIL</sequence>
<dbReference type="GO" id="GO:0005506">
    <property type="term" value="F:iron ion binding"/>
    <property type="evidence" value="ECO:0007669"/>
    <property type="project" value="InterPro"/>
</dbReference>
<evidence type="ECO:0000256" key="1">
    <source>
        <dbReference type="ARBA" id="ARBA00001971"/>
    </source>
</evidence>
<reference evidence="10 11" key="1">
    <citation type="journal article" date="2019" name="Nat. Ecol. Evol.">
        <title>Megaphylogeny resolves global patterns of mushroom evolution.</title>
        <authorList>
            <person name="Varga T."/>
            <person name="Krizsan K."/>
            <person name="Foldi C."/>
            <person name="Dima B."/>
            <person name="Sanchez-Garcia M."/>
            <person name="Sanchez-Ramirez S."/>
            <person name="Szollosi G.J."/>
            <person name="Szarkandi J.G."/>
            <person name="Papp V."/>
            <person name="Albert L."/>
            <person name="Andreopoulos W."/>
            <person name="Angelini C."/>
            <person name="Antonin V."/>
            <person name="Barry K.W."/>
            <person name="Bougher N.L."/>
            <person name="Buchanan P."/>
            <person name="Buyck B."/>
            <person name="Bense V."/>
            <person name="Catcheside P."/>
            <person name="Chovatia M."/>
            <person name="Cooper J."/>
            <person name="Damon W."/>
            <person name="Desjardin D."/>
            <person name="Finy P."/>
            <person name="Geml J."/>
            <person name="Haridas S."/>
            <person name="Hughes K."/>
            <person name="Justo A."/>
            <person name="Karasinski D."/>
            <person name="Kautmanova I."/>
            <person name="Kiss B."/>
            <person name="Kocsube S."/>
            <person name="Kotiranta H."/>
            <person name="LaButti K.M."/>
            <person name="Lechner B.E."/>
            <person name="Liimatainen K."/>
            <person name="Lipzen A."/>
            <person name="Lukacs Z."/>
            <person name="Mihaltcheva S."/>
            <person name="Morgado L.N."/>
            <person name="Niskanen T."/>
            <person name="Noordeloos M.E."/>
            <person name="Ohm R.A."/>
            <person name="Ortiz-Santana B."/>
            <person name="Ovrebo C."/>
            <person name="Racz N."/>
            <person name="Riley R."/>
            <person name="Savchenko A."/>
            <person name="Shiryaev A."/>
            <person name="Soop K."/>
            <person name="Spirin V."/>
            <person name="Szebenyi C."/>
            <person name="Tomsovsky M."/>
            <person name="Tulloss R.E."/>
            <person name="Uehling J."/>
            <person name="Grigoriev I.V."/>
            <person name="Vagvolgyi C."/>
            <person name="Papp T."/>
            <person name="Martin F.M."/>
            <person name="Miettinen O."/>
            <person name="Hibbett D.S."/>
            <person name="Nagy L.G."/>
        </authorList>
    </citation>
    <scope>NUCLEOTIDE SEQUENCE [LARGE SCALE GENOMIC DNA]</scope>
    <source>
        <strain evidence="10 11">CBS 309.79</strain>
    </source>
</reference>
<dbReference type="Gene3D" id="1.10.630.10">
    <property type="entry name" value="Cytochrome P450"/>
    <property type="match status" value="1"/>
</dbReference>
<comment type="cofactor">
    <cofactor evidence="1 9">
        <name>heme</name>
        <dbReference type="ChEBI" id="CHEBI:30413"/>
    </cofactor>
</comment>
<dbReference type="Pfam" id="PF00067">
    <property type="entry name" value="p450"/>
    <property type="match status" value="1"/>
</dbReference>
<proteinExistence type="inferred from homology"/>
<evidence type="ECO:0000256" key="5">
    <source>
        <dbReference type="ARBA" id="ARBA00022723"/>
    </source>
</evidence>
<dbReference type="InterPro" id="IPR036396">
    <property type="entry name" value="Cyt_P450_sf"/>
</dbReference>
<name>A0A5C3QHM4_9AGAR</name>
<comment type="pathway">
    <text evidence="2">Secondary metabolite biosynthesis.</text>
</comment>
<dbReference type="SUPFAM" id="SSF48264">
    <property type="entry name" value="Cytochrome P450"/>
    <property type="match status" value="1"/>
</dbReference>
<keyword evidence="5 9" id="KW-0479">Metal-binding</keyword>
<feature type="binding site" description="axial binding residue" evidence="9">
    <location>
        <position position="393"/>
    </location>
    <ligand>
        <name>heme</name>
        <dbReference type="ChEBI" id="CHEBI:30413"/>
    </ligand>
    <ligandPart>
        <name>Fe</name>
        <dbReference type="ChEBI" id="CHEBI:18248"/>
    </ligandPart>
</feature>
<dbReference type="STRING" id="1884261.A0A5C3QHM4"/>
<evidence type="ECO:0000256" key="4">
    <source>
        <dbReference type="ARBA" id="ARBA00022617"/>
    </source>
</evidence>
<dbReference type="InterPro" id="IPR002401">
    <property type="entry name" value="Cyt_P450_E_grp-I"/>
</dbReference>
<accession>A0A5C3QHM4</accession>
<dbReference type="PRINTS" id="PR00463">
    <property type="entry name" value="EP450I"/>
</dbReference>
<evidence type="ECO:0000313" key="10">
    <source>
        <dbReference type="EMBL" id="TFK97823.1"/>
    </source>
</evidence>
<dbReference type="PANTHER" id="PTHR46300:SF7">
    <property type="entry name" value="P450, PUTATIVE (EUROFUNG)-RELATED"/>
    <property type="match status" value="1"/>
</dbReference>
<dbReference type="GO" id="GO:0004497">
    <property type="term" value="F:monooxygenase activity"/>
    <property type="evidence" value="ECO:0007669"/>
    <property type="project" value="UniProtKB-KW"/>
</dbReference>
<dbReference type="EMBL" id="ML178844">
    <property type="protein sequence ID" value="TFK97823.1"/>
    <property type="molecule type" value="Genomic_DNA"/>
</dbReference>